<feature type="transmembrane region" description="Helical" evidence="2">
    <location>
        <begin position="38"/>
        <end position="58"/>
    </location>
</feature>
<sequence>MGLLKVKNILINTIIGVGLFVLGFVIQLNGASLMFKTVGFWTFFYMVIIFLILSRILWKLSQQLDLNLVNEQFTLQMGLWAVLLAVLLTFSAICLSLIFPGDHGSNQFIAQHFLSHNKLKFLVTFITINLTGPILEELLFRGLILQFISQIGHSWVIGLAVSSLIFAYLHNGNPFDPINLVAGLGYGYLFIRTKNIGTSIMSHQLVNIFATIQLFV</sequence>
<dbReference type="EMBL" id="JBHTIO010000039">
    <property type="protein sequence ID" value="MFD0897739.1"/>
    <property type="molecule type" value="Genomic_DNA"/>
</dbReference>
<dbReference type="RefSeq" id="WP_137638367.1">
    <property type="nucleotide sequence ID" value="NZ_BJDN01000023.1"/>
</dbReference>
<protein>
    <submittedName>
        <fullName evidence="4">CPBP family intramembrane glutamic endopeptidase</fullName>
        <ecNumber evidence="4">3.4.-.-</ecNumber>
    </submittedName>
</protein>
<dbReference type="InterPro" id="IPR003675">
    <property type="entry name" value="Rce1/LyrA-like_dom"/>
</dbReference>
<reference evidence="5" key="1">
    <citation type="journal article" date="2019" name="Int. J. Syst. Evol. Microbiol.">
        <title>The Global Catalogue of Microorganisms (GCM) 10K type strain sequencing project: providing services to taxonomists for standard genome sequencing and annotation.</title>
        <authorList>
            <consortium name="The Broad Institute Genomics Platform"/>
            <consortium name="The Broad Institute Genome Sequencing Center for Infectious Disease"/>
            <person name="Wu L."/>
            <person name="Ma J."/>
        </authorList>
    </citation>
    <scope>NUCLEOTIDE SEQUENCE [LARGE SCALE GENOMIC DNA]</scope>
    <source>
        <strain evidence="5">CCM 8925</strain>
    </source>
</reference>
<dbReference type="PANTHER" id="PTHR43592:SF15">
    <property type="entry name" value="CAAX AMINO TERMINAL PROTEASE FAMILY PROTEIN"/>
    <property type="match status" value="1"/>
</dbReference>
<accession>A0ABW3EBS7</accession>
<evidence type="ECO:0000313" key="4">
    <source>
        <dbReference type="EMBL" id="MFD0897739.1"/>
    </source>
</evidence>
<keyword evidence="2" id="KW-0812">Transmembrane</keyword>
<evidence type="ECO:0000256" key="2">
    <source>
        <dbReference type="SAM" id="Phobius"/>
    </source>
</evidence>
<organism evidence="4 5">
    <name type="scientific">Loigolactobacillus binensis</name>
    <dbReference type="NCBI Taxonomy" id="2559922"/>
    <lineage>
        <taxon>Bacteria</taxon>
        <taxon>Bacillati</taxon>
        <taxon>Bacillota</taxon>
        <taxon>Bacilli</taxon>
        <taxon>Lactobacillales</taxon>
        <taxon>Lactobacillaceae</taxon>
        <taxon>Loigolactobacillus</taxon>
    </lineage>
</organism>
<name>A0ABW3EBS7_9LACO</name>
<gene>
    <name evidence="4" type="ORF">ACFQZ7_08310</name>
</gene>
<evidence type="ECO:0000313" key="5">
    <source>
        <dbReference type="Proteomes" id="UP001597104"/>
    </source>
</evidence>
<dbReference type="Proteomes" id="UP001597104">
    <property type="component" value="Unassembled WGS sequence"/>
</dbReference>
<dbReference type="Pfam" id="PF02517">
    <property type="entry name" value="Rce1-like"/>
    <property type="match status" value="1"/>
</dbReference>
<feature type="transmembrane region" description="Helical" evidence="2">
    <location>
        <begin position="151"/>
        <end position="169"/>
    </location>
</feature>
<proteinExistence type="inferred from homology"/>
<evidence type="ECO:0000256" key="1">
    <source>
        <dbReference type="ARBA" id="ARBA00009067"/>
    </source>
</evidence>
<comment type="caution">
    <text evidence="4">The sequence shown here is derived from an EMBL/GenBank/DDBJ whole genome shotgun (WGS) entry which is preliminary data.</text>
</comment>
<keyword evidence="2" id="KW-0472">Membrane</keyword>
<feature type="domain" description="CAAX prenyl protease 2/Lysostaphin resistance protein A-like" evidence="3">
    <location>
        <begin position="120"/>
        <end position="209"/>
    </location>
</feature>
<feature type="transmembrane region" description="Helical" evidence="2">
    <location>
        <begin position="79"/>
        <end position="99"/>
    </location>
</feature>
<evidence type="ECO:0000259" key="3">
    <source>
        <dbReference type="Pfam" id="PF02517"/>
    </source>
</evidence>
<keyword evidence="5" id="KW-1185">Reference proteome</keyword>
<dbReference type="GO" id="GO:0016787">
    <property type="term" value="F:hydrolase activity"/>
    <property type="evidence" value="ECO:0007669"/>
    <property type="project" value="UniProtKB-KW"/>
</dbReference>
<feature type="transmembrane region" description="Helical" evidence="2">
    <location>
        <begin position="119"/>
        <end position="139"/>
    </location>
</feature>
<dbReference type="PANTHER" id="PTHR43592">
    <property type="entry name" value="CAAX AMINO TERMINAL PROTEASE"/>
    <property type="match status" value="1"/>
</dbReference>
<feature type="transmembrane region" description="Helical" evidence="2">
    <location>
        <begin position="9"/>
        <end position="26"/>
    </location>
</feature>
<keyword evidence="2" id="KW-1133">Transmembrane helix</keyword>
<dbReference type="EC" id="3.4.-.-" evidence="4"/>
<feature type="transmembrane region" description="Helical" evidence="2">
    <location>
        <begin position="175"/>
        <end position="191"/>
    </location>
</feature>
<comment type="similarity">
    <text evidence="1">Belongs to the UPF0177 family.</text>
</comment>
<keyword evidence="4" id="KW-0378">Hydrolase</keyword>